<name>A0A0S2F8X0_LYSAN</name>
<accession>A0A0S2F8X0</accession>
<sequence>MRFFEGHSGLQPERRWRNTNRECGGFRTGAARSCPDHGRTIVPFRGREGCRRSCGVARIRSVLPGLCGRCAESSDSSPGRRSAAIRRMRCLRADRRQGPSQGPC</sequence>
<keyword evidence="2" id="KW-1185">Reference proteome</keyword>
<dbReference type="PATRIC" id="fig|84531.8.peg.1857"/>
<evidence type="ECO:0000313" key="1">
    <source>
        <dbReference type="EMBL" id="ALN79983.1"/>
    </source>
</evidence>
<reference evidence="1 2" key="1">
    <citation type="journal article" date="2015" name="BMC Genomics">
        <title>Comparative genomics and metabolic profiling of the genus Lysobacter.</title>
        <authorList>
            <person name="de Bruijn I."/>
            <person name="Cheng X."/>
            <person name="de Jager V."/>
            <person name="Exposito R.G."/>
            <person name="Watrous J."/>
            <person name="Patel N."/>
            <person name="Postma J."/>
            <person name="Dorrestein P.C."/>
            <person name="Kobayashi D."/>
            <person name="Raaijmakers J.M."/>
        </authorList>
    </citation>
    <scope>NUCLEOTIDE SEQUENCE [LARGE SCALE GENOMIC DNA]</scope>
    <source>
        <strain evidence="1 2">76</strain>
    </source>
</reference>
<dbReference type="Proteomes" id="UP000060787">
    <property type="component" value="Chromosome"/>
</dbReference>
<protein>
    <submittedName>
        <fullName evidence="1">Uncharacterized protein</fullName>
    </submittedName>
</protein>
<proteinExistence type="predicted"/>
<dbReference type="STRING" id="84531.LA76x_1831"/>
<evidence type="ECO:0000313" key="2">
    <source>
        <dbReference type="Proteomes" id="UP000060787"/>
    </source>
</evidence>
<dbReference type="AlphaFoldDB" id="A0A0S2F8X0"/>
<dbReference type="EMBL" id="CP011129">
    <property type="protein sequence ID" value="ALN79983.1"/>
    <property type="molecule type" value="Genomic_DNA"/>
</dbReference>
<organism evidence="1 2">
    <name type="scientific">Lysobacter antibioticus</name>
    <dbReference type="NCBI Taxonomy" id="84531"/>
    <lineage>
        <taxon>Bacteria</taxon>
        <taxon>Pseudomonadati</taxon>
        <taxon>Pseudomonadota</taxon>
        <taxon>Gammaproteobacteria</taxon>
        <taxon>Lysobacterales</taxon>
        <taxon>Lysobacteraceae</taxon>
        <taxon>Lysobacter</taxon>
    </lineage>
</organism>
<gene>
    <name evidence="1" type="ORF">LA76x_1831</name>
</gene>
<dbReference type="KEGG" id="lab:LA76x_1831"/>